<name>A0AAN9GWG2_9TELE</name>
<accession>A0AAN9GWG2</accession>
<evidence type="ECO:0000313" key="3">
    <source>
        <dbReference type="Proteomes" id="UP001364617"/>
    </source>
</evidence>
<keyword evidence="3" id="KW-1185">Reference proteome</keyword>
<gene>
    <name evidence="2" type="ORF">R3I93_018161</name>
</gene>
<reference evidence="2 3" key="1">
    <citation type="submission" date="2024-02" db="EMBL/GenBank/DDBJ databases">
        <title>Chromosome-level genome assembly of the Eurasian Minnow (Phoxinus phoxinus).</title>
        <authorList>
            <person name="Oriowo T.O."/>
            <person name="Martin S."/>
            <person name="Stange M."/>
            <person name="Chrysostomakis Y."/>
            <person name="Brown T."/>
            <person name="Winkler S."/>
            <person name="Kukowka S."/>
            <person name="Myers E.W."/>
            <person name="Bohne A."/>
        </authorList>
    </citation>
    <scope>NUCLEOTIDE SEQUENCE [LARGE SCALE GENOMIC DNA]</scope>
    <source>
        <strain evidence="2">ZFMK-TIS-60720</strain>
        <tissue evidence="2">Whole Organism</tissue>
    </source>
</reference>
<organism evidence="2 3">
    <name type="scientific">Phoxinus phoxinus</name>
    <name type="common">Eurasian minnow</name>
    <dbReference type="NCBI Taxonomy" id="58324"/>
    <lineage>
        <taxon>Eukaryota</taxon>
        <taxon>Metazoa</taxon>
        <taxon>Chordata</taxon>
        <taxon>Craniata</taxon>
        <taxon>Vertebrata</taxon>
        <taxon>Euteleostomi</taxon>
        <taxon>Actinopterygii</taxon>
        <taxon>Neopterygii</taxon>
        <taxon>Teleostei</taxon>
        <taxon>Ostariophysi</taxon>
        <taxon>Cypriniformes</taxon>
        <taxon>Leuciscidae</taxon>
        <taxon>Phoxininae</taxon>
        <taxon>Phoxinus</taxon>
    </lineage>
</organism>
<evidence type="ECO:0000256" key="1">
    <source>
        <dbReference type="SAM" id="MobiDB-lite"/>
    </source>
</evidence>
<proteinExistence type="predicted"/>
<dbReference type="AlphaFoldDB" id="A0AAN9GWG2"/>
<dbReference type="Proteomes" id="UP001364617">
    <property type="component" value="Unassembled WGS sequence"/>
</dbReference>
<evidence type="ECO:0000313" key="2">
    <source>
        <dbReference type="EMBL" id="KAK7134962.1"/>
    </source>
</evidence>
<feature type="region of interest" description="Disordered" evidence="1">
    <location>
        <begin position="93"/>
        <end position="131"/>
    </location>
</feature>
<dbReference type="EMBL" id="JAYKXH010000019">
    <property type="protein sequence ID" value="KAK7134962.1"/>
    <property type="molecule type" value="Genomic_DNA"/>
</dbReference>
<comment type="caution">
    <text evidence="2">The sequence shown here is derived from an EMBL/GenBank/DDBJ whole genome shotgun (WGS) entry which is preliminary data.</text>
</comment>
<protein>
    <submittedName>
        <fullName evidence="2">Uncharacterized protein</fullName>
    </submittedName>
</protein>
<sequence length="131" mass="13979">MKYQLSHFRNVFGPYIWCLGRRVGIRVGVGQLGTSAGCCKSGRPHAEMVGLAELGSNSTAMAHSAHSRTYHFRPNNTHLRLLDKPAMLIYPCPSGTPGQRRGDKGEGVLSMGTGADACRDTRSSAGGFGEA</sequence>